<keyword evidence="3" id="KW-1185">Reference proteome</keyword>
<proteinExistence type="predicted"/>
<gene>
    <name evidence="2" type="ORF">IV203_032417</name>
</gene>
<evidence type="ECO:0000313" key="3">
    <source>
        <dbReference type="Proteomes" id="UP000693970"/>
    </source>
</evidence>
<name>A0A9K3KK18_9STRA</name>
<reference evidence="2" key="1">
    <citation type="journal article" date="2021" name="Sci. Rep.">
        <title>Diploid genomic architecture of Nitzschia inconspicua, an elite biomass production diatom.</title>
        <authorList>
            <person name="Oliver A."/>
            <person name="Podell S."/>
            <person name="Pinowska A."/>
            <person name="Traller J.C."/>
            <person name="Smith S.R."/>
            <person name="McClure R."/>
            <person name="Beliaev A."/>
            <person name="Bohutskyi P."/>
            <person name="Hill E.A."/>
            <person name="Rabines A."/>
            <person name="Zheng H."/>
            <person name="Allen L.Z."/>
            <person name="Kuo A."/>
            <person name="Grigoriev I.V."/>
            <person name="Allen A.E."/>
            <person name="Hazlebeck D."/>
            <person name="Allen E.E."/>
        </authorList>
    </citation>
    <scope>NUCLEOTIDE SEQUENCE</scope>
    <source>
        <strain evidence="2">Hildebrandi</strain>
    </source>
</reference>
<comment type="caution">
    <text evidence="2">The sequence shown here is derived from an EMBL/GenBank/DDBJ whole genome shotgun (WGS) entry which is preliminary data.</text>
</comment>
<sequence>MSKIEKQEISRHFEESSIRQQSKGIEHRTKTIIPPATKTLKVIGINMLRQQKKINQDVNISIALLAVAKNEKTEPIFRRLIASIVVAVDSGCKHTPLYLTRSNSSSWEYTQHQCWEAKPSILMENKVESNSEQAVELAGRRFCLPSPSEEHKVESNSEQAVELAGRKFCLPLPSEEFLVEHKVEANSEQVVELAGRRFCLSSSSEALYLFHGGKSHSQRIQLLFPVEMFCKNHIGICQCPCPRGD</sequence>
<dbReference type="AlphaFoldDB" id="A0A9K3KK18"/>
<feature type="region of interest" description="Disordered" evidence="1">
    <location>
        <begin position="1"/>
        <end position="26"/>
    </location>
</feature>
<evidence type="ECO:0000256" key="1">
    <source>
        <dbReference type="SAM" id="MobiDB-lite"/>
    </source>
</evidence>
<organism evidence="2 3">
    <name type="scientific">Nitzschia inconspicua</name>
    <dbReference type="NCBI Taxonomy" id="303405"/>
    <lineage>
        <taxon>Eukaryota</taxon>
        <taxon>Sar</taxon>
        <taxon>Stramenopiles</taxon>
        <taxon>Ochrophyta</taxon>
        <taxon>Bacillariophyta</taxon>
        <taxon>Bacillariophyceae</taxon>
        <taxon>Bacillariophycidae</taxon>
        <taxon>Bacillariales</taxon>
        <taxon>Bacillariaceae</taxon>
        <taxon>Nitzschia</taxon>
    </lineage>
</organism>
<protein>
    <submittedName>
        <fullName evidence="2">Uncharacterized protein</fullName>
    </submittedName>
</protein>
<dbReference type="EMBL" id="JAGRRH010000022">
    <property type="protein sequence ID" value="KAG7344886.1"/>
    <property type="molecule type" value="Genomic_DNA"/>
</dbReference>
<reference evidence="2" key="2">
    <citation type="submission" date="2021-04" db="EMBL/GenBank/DDBJ databases">
        <authorList>
            <person name="Podell S."/>
        </authorList>
    </citation>
    <scope>NUCLEOTIDE SEQUENCE</scope>
    <source>
        <strain evidence="2">Hildebrandi</strain>
    </source>
</reference>
<evidence type="ECO:0000313" key="2">
    <source>
        <dbReference type="EMBL" id="KAG7344886.1"/>
    </source>
</evidence>
<feature type="compositionally biased region" description="Basic and acidic residues" evidence="1">
    <location>
        <begin position="1"/>
        <end position="17"/>
    </location>
</feature>
<dbReference type="Proteomes" id="UP000693970">
    <property type="component" value="Unassembled WGS sequence"/>
</dbReference>
<accession>A0A9K3KK18</accession>